<reference evidence="3 4" key="1">
    <citation type="submission" date="2020-12" db="EMBL/GenBank/DDBJ databases">
        <title>Metabolic potential, ecology and presence of endohyphal bacteria is reflected in genomic diversity of Mucoromycotina.</title>
        <authorList>
            <person name="Muszewska A."/>
            <person name="Okrasinska A."/>
            <person name="Steczkiewicz K."/>
            <person name="Drgas O."/>
            <person name="Orlowska M."/>
            <person name="Perlinska-Lenart U."/>
            <person name="Aleksandrzak-Piekarczyk T."/>
            <person name="Szatraj K."/>
            <person name="Zielenkiewicz U."/>
            <person name="Pilsyk S."/>
            <person name="Malc E."/>
            <person name="Mieczkowski P."/>
            <person name="Kruszewska J.S."/>
            <person name="Biernat P."/>
            <person name="Pawlowska J."/>
        </authorList>
    </citation>
    <scope>NUCLEOTIDE SEQUENCE [LARGE SCALE GENOMIC DNA]</scope>
    <source>
        <strain evidence="3 4">CBS 142.35</strain>
    </source>
</reference>
<feature type="coiled-coil region" evidence="1">
    <location>
        <begin position="727"/>
        <end position="761"/>
    </location>
</feature>
<feature type="compositionally biased region" description="Basic residues" evidence="2">
    <location>
        <begin position="690"/>
        <end position="706"/>
    </location>
</feature>
<evidence type="ECO:0000313" key="3">
    <source>
        <dbReference type="EMBL" id="KAG2227709.1"/>
    </source>
</evidence>
<keyword evidence="4" id="KW-1185">Reference proteome</keyword>
<accession>A0A8H7VUM3</accession>
<dbReference type="EMBL" id="JAEPRB010000005">
    <property type="protein sequence ID" value="KAG2227709.1"/>
    <property type="molecule type" value="Genomic_DNA"/>
</dbReference>
<evidence type="ECO:0000313" key="4">
    <source>
        <dbReference type="Proteomes" id="UP000646827"/>
    </source>
</evidence>
<feature type="compositionally biased region" description="Basic and acidic residues" evidence="2">
    <location>
        <begin position="405"/>
        <end position="422"/>
    </location>
</feature>
<feature type="compositionally biased region" description="Basic and acidic residues" evidence="2">
    <location>
        <begin position="920"/>
        <end position="947"/>
    </location>
</feature>
<comment type="caution">
    <text evidence="3">The sequence shown here is derived from an EMBL/GenBank/DDBJ whole genome shotgun (WGS) entry which is preliminary data.</text>
</comment>
<organism evidence="3 4">
    <name type="scientific">Circinella minor</name>
    <dbReference type="NCBI Taxonomy" id="1195481"/>
    <lineage>
        <taxon>Eukaryota</taxon>
        <taxon>Fungi</taxon>
        <taxon>Fungi incertae sedis</taxon>
        <taxon>Mucoromycota</taxon>
        <taxon>Mucoromycotina</taxon>
        <taxon>Mucoromycetes</taxon>
        <taxon>Mucorales</taxon>
        <taxon>Lichtheimiaceae</taxon>
        <taxon>Circinella</taxon>
    </lineage>
</organism>
<protein>
    <submittedName>
        <fullName evidence="3">Uncharacterized protein</fullName>
    </submittedName>
</protein>
<evidence type="ECO:0000256" key="2">
    <source>
        <dbReference type="SAM" id="MobiDB-lite"/>
    </source>
</evidence>
<evidence type="ECO:0000256" key="1">
    <source>
        <dbReference type="SAM" id="Coils"/>
    </source>
</evidence>
<dbReference type="OrthoDB" id="2290249at2759"/>
<proteinExistence type="predicted"/>
<feature type="region of interest" description="Disordered" evidence="2">
    <location>
        <begin position="905"/>
        <end position="947"/>
    </location>
</feature>
<feature type="region of interest" description="Disordered" evidence="2">
    <location>
        <begin position="401"/>
        <end position="423"/>
    </location>
</feature>
<name>A0A8H7VUM3_9FUNG</name>
<dbReference type="Proteomes" id="UP000646827">
    <property type="component" value="Unassembled WGS sequence"/>
</dbReference>
<gene>
    <name evidence="3" type="ORF">INT45_004751</name>
</gene>
<sequence length="975" mass="111257">MKILKKSSNHTKATKDIGKYENFLDQRRTLPHTVLLPIQETFMLNNPNVNLSRTWLADRLKDYKDYDKLKIFKEAGHKCIAEVRGRLEVSTLEHVCEEEKKEEDSDGKKVIETMTFSLRSIVRPEMNFSDFLNVLENEQRRVGRCFSELSKAVSVLTDLIVSGELGSFVDINVEHYTLDIKSLAPRFDFGTDVATLMNVVPIPKEGCVGSNVREKTEQANFKKVRELINNTGRVTTQNDFSFTGAINNGLREFYTAIKNLWTRKRHERDLRVLITALFRINLAPDCVRRYHQKVMQFREKSKSAKEKKKEEKEDEGDVKYLKTRLHQAKNELAWGIARGRNVAVTNMLFNKLESLHNKYERFEPHAQRTTSELIASSSKLVSTATLKNDIRFLDPLRLLADNENEDKKQQEEETANEKETPQHRIKALVSIANRLLNTETKDVNAQDVKNNAFKNTAFTDKACEVAATLVNSIRPYYYPKPKEQNADNDQEDEEEEMLSVFECALLAYITNKIVSLVVPQQEEWTVNPEVEPNNHSIHLSSDVLYTLFGQTFNIPSSSSSQDYYITTSKSDSVHPHRRRDVFGAFFNLPLIFKALQTKKLLMKYRTTFVTCAKSAGVQKSGVQKTGFYCNRYIIRILGVRQHEGEATLAEADIGEKKSQIHRGSKASQTSISNKKKGKGRAGKGFAGKGKSGKSHKKRQKSKKRKATTSQGKTDPPAKRGPINIIAEEKLKCEKEDIHNRVKRLESKVTKLAKESASVEKERADKRAFFSQREGKRAMGYSIVFRLTRNARSQLYALEMKLLGKDVDKVTKPDEDQLAIQKSLIASTDSERSLVIVGVDPGIVVAVTVTITKASQLLETVKPYWKYSTSDPSAFSLSSSVPTTTIGTQQITTNYIRPPKALKYTGKQKNAANFSSKHEKRREQYKQKHGNNEGDKQKRQKEDRTREIRHNIYHQKLGSSWRIQNSMGSVVFFWIV</sequence>
<dbReference type="AlphaFoldDB" id="A0A8H7VUM3"/>
<feature type="region of interest" description="Disordered" evidence="2">
    <location>
        <begin position="656"/>
        <end position="721"/>
    </location>
</feature>
<keyword evidence="1" id="KW-0175">Coiled coil</keyword>